<evidence type="ECO:0000313" key="2">
    <source>
        <dbReference type="Proteomes" id="UP001292216"/>
    </source>
</evidence>
<dbReference type="Proteomes" id="UP001292216">
    <property type="component" value="Unassembled WGS sequence"/>
</dbReference>
<evidence type="ECO:0000313" key="1">
    <source>
        <dbReference type="EMBL" id="MEA3569527.1"/>
    </source>
</evidence>
<sequence>MADWWLECSDGSFRKARIEPATLSDTRRMKWTFDWRKELHSSKRKVYKLVDDHNGSIIGGISFEIREDHIYVVLLDSAFPTRYNANPPRFYLNVMKLLLAFASLESDRLGFDGFLALTPKTKLQSYYHKHFCAFLLPQGMMGINGGIMKAIIELYYY</sequence>
<comment type="caution">
    <text evidence="1">The sequence shown here is derived from an EMBL/GenBank/DDBJ whole genome shotgun (WGS) entry which is preliminary data.</text>
</comment>
<proteinExistence type="predicted"/>
<evidence type="ECO:0008006" key="3">
    <source>
        <dbReference type="Google" id="ProtNLM"/>
    </source>
</evidence>
<reference evidence="1 2" key="1">
    <citation type="submission" date="2023-12" db="EMBL/GenBank/DDBJ databases">
        <title>Whole genome sequencing of Paenibacillus phoenicis isolated from the Phoenix Mars Lander spacecraft assembly facility.</title>
        <authorList>
            <person name="Garcia A."/>
            <person name="Venkateswaran K."/>
        </authorList>
    </citation>
    <scope>NUCLEOTIDE SEQUENCE [LARGE SCALE GENOMIC DNA]</scope>
    <source>
        <strain evidence="1 2">3PO2SA</strain>
    </source>
</reference>
<keyword evidence="2" id="KW-1185">Reference proteome</keyword>
<dbReference type="EMBL" id="JAYERP010000001">
    <property type="protein sequence ID" value="MEA3569527.1"/>
    <property type="molecule type" value="Genomic_DNA"/>
</dbReference>
<accession>A0ABU5PIK8</accession>
<gene>
    <name evidence="1" type="ORF">U9M73_05885</name>
</gene>
<organism evidence="1 2">
    <name type="scientific">Paenibacillus phoenicis</name>
    <dbReference type="NCBI Taxonomy" id="554117"/>
    <lineage>
        <taxon>Bacteria</taxon>
        <taxon>Bacillati</taxon>
        <taxon>Bacillota</taxon>
        <taxon>Bacilli</taxon>
        <taxon>Bacillales</taxon>
        <taxon>Paenibacillaceae</taxon>
        <taxon>Paenibacillus</taxon>
    </lineage>
</organism>
<name>A0ABU5PIK8_9BACL</name>
<protein>
    <recommendedName>
        <fullName evidence="3">GNAT family N-acetyltransferase</fullName>
    </recommendedName>
</protein>
<dbReference type="RefSeq" id="WP_009223269.1">
    <property type="nucleotide sequence ID" value="NZ_CBCSKM010000023.1"/>
</dbReference>